<reference evidence="1 2" key="1">
    <citation type="submission" date="2023-02" db="EMBL/GenBank/DDBJ databases">
        <title>LHISI_Scaffold_Assembly.</title>
        <authorList>
            <person name="Stuart O.P."/>
            <person name="Cleave R."/>
            <person name="Magrath M.J.L."/>
            <person name="Mikheyev A.S."/>
        </authorList>
    </citation>
    <scope>NUCLEOTIDE SEQUENCE [LARGE SCALE GENOMIC DNA]</scope>
    <source>
        <strain evidence="1">Daus_M_001</strain>
        <tissue evidence="1">Leg muscle</tissue>
    </source>
</reference>
<dbReference type="EMBL" id="JARBHB010000005">
    <property type="protein sequence ID" value="KAJ8884490.1"/>
    <property type="molecule type" value="Genomic_DNA"/>
</dbReference>
<evidence type="ECO:0000313" key="1">
    <source>
        <dbReference type="EMBL" id="KAJ8884490.1"/>
    </source>
</evidence>
<comment type="caution">
    <text evidence="1">The sequence shown here is derived from an EMBL/GenBank/DDBJ whole genome shotgun (WGS) entry which is preliminary data.</text>
</comment>
<dbReference type="Gene3D" id="3.30.420.10">
    <property type="entry name" value="Ribonuclease H-like superfamily/Ribonuclease H"/>
    <property type="match status" value="1"/>
</dbReference>
<keyword evidence="2" id="KW-1185">Reference proteome</keyword>
<name>A0ABQ9HJH2_9NEOP</name>
<sequence>MITFNKPIHIKAKQIDALTLWNMLREKFWILKGRQLTHSISFDFVVPPPLLPSKVNDVSVFEVCGIDYAGPLIMKEYRALYLENVTSGSTDFFLLALWRLIACRGRPSVIYSDKATSCWRSSVDWIR</sequence>
<dbReference type="InterPro" id="IPR036397">
    <property type="entry name" value="RNaseH_sf"/>
</dbReference>
<proteinExistence type="predicted"/>
<evidence type="ECO:0008006" key="3">
    <source>
        <dbReference type="Google" id="ProtNLM"/>
    </source>
</evidence>
<accession>A0ABQ9HJH2</accession>
<dbReference type="Proteomes" id="UP001159363">
    <property type="component" value="Chromosome 4"/>
</dbReference>
<gene>
    <name evidence="1" type="ORF">PR048_016347</name>
</gene>
<organism evidence="1 2">
    <name type="scientific">Dryococelus australis</name>
    <dbReference type="NCBI Taxonomy" id="614101"/>
    <lineage>
        <taxon>Eukaryota</taxon>
        <taxon>Metazoa</taxon>
        <taxon>Ecdysozoa</taxon>
        <taxon>Arthropoda</taxon>
        <taxon>Hexapoda</taxon>
        <taxon>Insecta</taxon>
        <taxon>Pterygota</taxon>
        <taxon>Neoptera</taxon>
        <taxon>Polyneoptera</taxon>
        <taxon>Phasmatodea</taxon>
        <taxon>Verophasmatodea</taxon>
        <taxon>Anareolatae</taxon>
        <taxon>Phasmatidae</taxon>
        <taxon>Eurycanthinae</taxon>
        <taxon>Dryococelus</taxon>
    </lineage>
</organism>
<protein>
    <recommendedName>
        <fullName evidence="3">Pol-like protein</fullName>
    </recommendedName>
</protein>
<evidence type="ECO:0000313" key="2">
    <source>
        <dbReference type="Proteomes" id="UP001159363"/>
    </source>
</evidence>